<protein>
    <recommendedName>
        <fullName evidence="3">GDP-mannose 4,6-dehydratase</fullName>
        <ecNumber evidence="3">4.2.1.47</ecNumber>
    </recommendedName>
</protein>
<accession>A0A2C6MF90</accession>
<dbReference type="PANTHER" id="PTHR43715">
    <property type="entry name" value="GDP-MANNOSE 4,6-DEHYDRATASE"/>
    <property type="match status" value="1"/>
</dbReference>
<evidence type="ECO:0000256" key="3">
    <source>
        <dbReference type="ARBA" id="ARBA00011989"/>
    </source>
</evidence>
<dbReference type="Pfam" id="PF16363">
    <property type="entry name" value="GDP_Man_Dehyd"/>
    <property type="match status" value="1"/>
</dbReference>
<dbReference type="EC" id="4.2.1.47" evidence="3"/>
<gene>
    <name evidence="6" type="ORF">P378_10810</name>
</gene>
<organism evidence="6 7">
    <name type="scientific">Desulforamulus profundi</name>
    <dbReference type="NCBI Taxonomy" id="1383067"/>
    <lineage>
        <taxon>Bacteria</taxon>
        <taxon>Bacillati</taxon>
        <taxon>Bacillota</taxon>
        <taxon>Clostridia</taxon>
        <taxon>Eubacteriales</taxon>
        <taxon>Peptococcaceae</taxon>
        <taxon>Desulforamulus</taxon>
    </lineage>
</organism>
<comment type="similarity">
    <text evidence="2">Belongs to the NAD(P)-dependent epimerase/dehydratase family. GDP-mannose 4,6-dehydratase subfamily.</text>
</comment>
<comment type="cofactor">
    <cofactor evidence="1">
        <name>NADP(+)</name>
        <dbReference type="ChEBI" id="CHEBI:58349"/>
    </cofactor>
</comment>
<dbReference type="InterPro" id="IPR006368">
    <property type="entry name" value="GDP_Man_deHydtase"/>
</dbReference>
<keyword evidence="7" id="KW-1185">Reference proteome</keyword>
<dbReference type="SUPFAM" id="SSF51735">
    <property type="entry name" value="NAD(P)-binding Rossmann-fold domains"/>
    <property type="match status" value="1"/>
</dbReference>
<keyword evidence="4" id="KW-0456">Lyase</keyword>
<proteinExistence type="inferred from homology"/>
<sequence>MLILQQEQPDDYIIATGETHSVREFVELAFGEVGIIIEWQGEGLEEKGIDQATGRVLVEVDPRYFRPTEVDLLLGNPAKAKQQLGWFPKISFRQLVKEMVDYDLEKETERDLVCQREGFRVHQYHE</sequence>
<comment type="caution">
    <text evidence="6">The sequence shown here is derived from an EMBL/GenBank/DDBJ whole genome shotgun (WGS) entry which is preliminary data.</text>
</comment>
<evidence type="ECO:0000256" key="1">
    <source>
        <dbReference type="ARBA" id="ARBA00001937"/>
    </source>
</evidence>
<dbReference type="EMBL" id="AWQQ01000054">
    <property type="protein sequence ID" value="PHJ38314.1"/>
    <property type="molecule type" value="Genomic_DNA"/>
</dbReference>
<evidence type="ECO:0000256" key="2">
    <source>
        <dbReference type="ARBA" id="ARBA00009263"/>
    </source>
</evidence>
<evidence type="ECO:0000259" key="5">
    <source>
        <dbReference type="Pfam" id="PF16363"/>
    </source>
</evidence>
<evidence type="ECO:0000313" key="6">
    <source>
        <dbReference type="EMBL" id="PHJ38314.1"/>
    </source>
</evidence>
<evidence type="ECO:0000256" key="4">
    <source>
        <dbReference type="ARBA" id="ARBA00023239"/>
    </source>
</evidence>
<dbReference type="Proteomes" id="UP000222564">
    <property type="component" value="Unassembled WGS sequence"/>
</dbReference>
<dbReference type="InterPro" id="IPR016040">
    <property type="entry name" value="NAD(P)-bd_dom"/>
</dbReference>
<dbReference type="GO" id="GO:0042351">
    <property type="term" value="P:'de novo' GDP-L-fucose biosynthetic process"/>
    <property type="evidence" value="ECO:0007669"/>
    <property type="project" value="TreeGrafter"/>
</dbReference>
<evidence type="ECO:0000313" key="7">
    <source>
        <dbReference type="Proteomes" id="UP000222564"/>
    </source>
</evidence>
<dbReference type="PANTHER" id="PTHR43715:SF1">
    <property type="entry name" value="GDP-MANNOSE 4,6 DEHYDRATASE"/>
    <property type="match status" value="1"/>
</dbReference>
<feature type="domain" description="NAD(P)-binding" evidence="5">
    <location>
        <begin position="2"/>
        <end position="99"/>
    </location>
</feature>
<dbReference type="AlphaFoldDB" id="A0A2C6MF90"/>
<name>A0A2C6MF90_9FIRM</name>
<dbReference type="InterPro" id="IPR036291">
    <property type="entry name" value="NAD(P)-bd_dom_sf"/>
</dbReference>
<dbReference type="Gene3D" id="3.90.25.10">
    <property type="entry name" value="UDP-galactose 4-epimerase, domain 1"/>
    <property type="match status" value="1"/>
</dbReference>
<reference evidence="6 7" key="1">
    <citation type="submission" date="2013-09" db="EMBL/GenBank/DDBJ databases">
        <title>Biodegradation of hydrocarbons in the deep terrestrial subsurface : characterization of a microbial consortium composed of two Desulfotomaculum species originating from a deep geological formation.</title>
        <authorList>
            <person name="Aullo T."/>
            <person name="Berlendis S."/>
            <person name="Lascourreges J.-F."/>
            <person name="Dessort D."/>
            <person name="Saint-Laurent S."/>
            <person name="Schraauwers B."/>
            <person name="Mas J."/>
            <person name="Magot M."/>
            <person name="Ranchou-Peyruse A."/>
        </authorList>
    </citation>
    <scope>NUCLEOTIDE SEQUENCE [LARGE SCALE GENOMIC DNA]</scope>
    <source>
        <strain evidence="6 7">Bs107</strain>
    </source>
</reference>
<dbReference type="GO" id="GO:0008446">
    <property type="term" value="F:GDP-mannose 4,6-dehydratase activity"/>
    <property type="evidence" value="ECO:0007669"/>
    <property type="project" value="UniProtKB-EC"/>
</dbReference>